<dbReference type="AlphaFoldDB" id="A0A5D9CFV7"/>
<evidence type="ECO:0000313" key="3">
    <source>
        <dbReference type="Proteomes" id="UP000322077"/>
    </source>
</evidence>
<feature type="region of interest" description="Disordered" evidence="1">
    <location>
        <begin position="1"/>
        <end position="59"/>
    </location>
</feature>
<comment type="caution">
    <text evidence="2">The sequence shown here is derived from an EMBL/GenBank/DDBJ whole genome shotgun (WGS) entry which is preliminary data.</text>
</comment>
<keyword evidence="3" id="KW-1185">Reference proteome</keyword>
<accession>A0A5D9CFV7</accession>
<dbReference type="InterPro" id="IPR025227">
    <property type="entry name" value="DUF4169"/>
</dbReference>
<dbReference type="Proteomes" id="UP000322077">
    <property type="component" value="Unassembled WGS sequence"/>
</dbReference>
<evidence type="ECO:0000256" key="1">
    <source>
        <dbReference type="SAM" id="MobiDB-lite"/>
    </source>
</evidence>
<organism evidence="2 3">
    <name type="scientific">Sphingomonas montanisoli</name>
    <dbReference type="NCBI Taxonomy" id="2606412"/>
    <lineage>
        <taxon>Bacteria</taxon>
        <taxon>Pseudomonadati</taxon>
        <taxon>Pseudomonadota</taxon>
        <taxon>Alphaproteobacteria</taxon>
        <taxon>Sphingomonadales</taxon>
        <taxon>Sphingomonadaceae</taxon>
        <taxon>Sphingomonas</taxon>
    </lineage>
</organism>
<feature type="compositionally biased region" description="Basic and acidic residues" evidence="1">
    <location>
        <begin position="33"/>
        <end position="59"/>
    </location>
</feature>
<proteinExistence type="predicted"/>
<name>A0A5D9CFV7_9SPHN</name>
<gene>
    <name evidence="2" type="ORF">FYJ91_02030</name>
</gene>
<dbReference type="EMBL" id="VTOU01000001">
    <property type="protein sequence ID" value="TZG28945.1"/>
    <property type="molecule type" value="Genomic_DNA"/>
</dbReference>
<sequence length="59" mass="6627">MAEIINLNRARKAKKRTDDKARADANRAAFGRTKAEKQAADKERARIERTVDGAKLDES</sequence>
<evidence type="ECO:0000313" key="2">
    <source>
        <dbReference type="EMBL" id="TZG28945.1"/>
    </source>
</evidence>
<dbReference type="Pfam" id="PF13770">
    <property type="entry name" value="DUF4169"/>
    <property type="match status" value="1"/>
</dbReference>
<feature type="compositionally biased region" description="Basic and acidic residues" evidence="1">
    <location>
        <begin position="16"/>
        <end position="25"/>
    </location>
</feature>
<protein>
    <submittedName>
        <fullName evidence="2">DUF4169 family protein</fullName>
    </submittedName>
</protein>
<dbReference type="RefSeq" id="WP_149520607.1">
    <property type="nucleotide sequence ID" value="NZ_VTOU01000001.1"/>
</dbReference>
<reference evidence="2 3" key="1">
    <citation type="submission" date="2019-08" db="EMBL/GenBank/DDBJ databases">
        <authorList>
            <person name="Wang G."/>
            <person name="Xu Z."/>
        </authorList>
    </citation>
    <scope>NUCLEOTIDE SEQUENCE [LARGE SCALE GENOMIC DNA]</scope>
    <source>
        <strain evidence="2 3">ZX</strain>
    </source>
</reference>